<organism evidence="3">
    <name type="scientific">Tanacetum cinerariifolium</name>
    <name type="common">Dalmatian daisy</name>
    <name type="synonym">Chrysanthemum cinerariifolium</name>
    <dbReference type="NCBI Taxonomy" id="118510"/>
    <lineage>
        <taxon>Eukaryota</taxon>
        <taxon>Viridiplantae</taxon>
        <taxon>Streptophyta</taxon>
        <taxon>Embryophyta</taxon>
        <taxon>Tracheophyta</taxon>
        <taxon>Spermatophyta</taxon>
        <taxon>Magnoliopsida</taxon>
        <taxon>eudicotyledons</taxon>
        <taxon>Gunneridae</taxon>
        <taxon>Pentapetalae</taxon>
        <taxon>asterids</taxon>
        <taxon>campanulids</taxon>
        <taxon>Asterales</taxon>
        <taxon>Asteraceae</taxon>
        <taxon>Asteroideae</taxon>
        <taxon>Anthemideae</taxon>
        <taxon>Anthemidinae</taxon>
        <taxon>Tanacetum</taxon>
    </lineage>
</organism>
<comment type="caution">
    <text evidence="3">The sequence shown here is derived from an EMBL/GenBank/DDBJ whole genome shotgun (WGS) entry which is preliminary data.</text>
</comment>
<proteinExistence type="predicted"/>
<evidence type="ECO:0000313" key="3">
    <source>
        <dbReference type="EMBL" id="GFA85854.1"/>
    </source>
</evidence>
<protein>
    <submittedName>
        <fullName evidence="3">Uncharacterized protein</fullName>
    </submittedName>
</protein>
<keyword evidence="2" id="KW-0472">Membrane</keyword>
<feature type="compositionally biased region" description="Basic and acidic residues" evidence="1">
    <location>
        <begin position="151"/>
        <end position="172"/>
    </location>
</feature>
<feature type="non-terminal residue" evidence="3">
    <location>
        <position position="1"/>
    </location>
</feature>
<feature type="compositionally biased region" description="Basic and acidic residues" evidence="1">
    <location>
        <begin position="181"/>
        <end position="191"/>
    </location>
</feature>
<keyword evidence="2" id="KW-1133">Transmembrane helix</keyword>
<accession>A0A699KBA9</accession>
<name>A0A699KBA9_TANCI</name>
<evidence type="ECO:0000256" key="1">
    <source>
        <dbReference type="SAM" id="MobiDB-lite"/>
    </source>
</evidence>
<sequence length="259" mass="28998">RTPVVSGQVTNSLAVCALYIALAIVMKLAFKLGSTPTEEKPGKTTMETEAESMVTVPIYQASTSVPPLSTPIIDLSPPILVSSPLQEPVITTTRPLLPPSQQHNTIDSSELPEADMKEILHQWMFKSGSYKSLPEHVALYEALEASMKHENRDEFLAEKEKSRKRRRDDQDRPQPPPHGSDQSKKPRHDSDASGSKQPLAQMSSAWKSFDTKDILLALQSKRLLLNMKNLSKTFQHLMTYISQIQRTRILPIFQSLSPD</sequence>
<keyword evidence="2" id="KW-0812">Transmembrane</keyword>
<feature type="compositionally biased region" description="Polar residues" evidence="1">
    <location>
        <begin position="192"/>
        <end position="203"/>
    </location>
</feature>
<reference evidence="3" key="1">
    <citation type="journal article" date="2019" name="Sci. Rep.">
        <title>Draft genome of Tanacetum cinerariifolium, the natural source of mosquito coil.</title>
        <authorList>
            <person name="Yamashiro T."/>
            <person name="Shiraishi A."/>
            <person name="Satake H."/>
            <person name="Nakayama K."/>
        </authorList>
    </citation>
    <scope>NUCLEOTIDE SEQUENCE</scope>
</reference>
<evidence type="ECO:0000256" key="2">
    <source>
        <dbReference type="SAM" id="Phobius"/>
    </source>
</evidence>
<gene>
    <name evidence="3" type="ORF">Tci_657826</name>
</gene>
<feature type="transmembrane region" description="Helical" evidence="2">
    <location>
        <begin position="12"/>
        <end position="30"/>
    </location>
</feature>
<feature type="region of interest" description="Disordered" evidence="1">
    <location>
        <begin position="151"/>
        <end position="203"/>
    </location>
</feature>
<dbReference type="AlphaFoldDB" id="A0A699KBA9"/>
<dbReference type="EMBL" id="BKCJ010501838">
    <property type="protein sequence ID" value="GFA85854.1"/>
    <property type="molecule type" value="Genomic_DNA"/>
</dbReference>